<dbReference type="Pfam" id="PF11707">
    <property type="entry name" value="Npa1"/>
    <property type="match status" value="1"/>
</dbReference>
<dbReference type="GeneID" id="25902355"/>
<dbReference type="STRING" id="667725.A0A0L0GAF7"/>
<reference evidence="3 4" key="1">
    <citation type="submission" date="2011-02" db="EMBL/GenBank/DDBJ databases">
        <title>The Genome Sequence of Sphaeroforma arctica JP610.</title>
        <authorList>
            <consortium name="The Broad Institute Genome Sequencing Platform"/>
            <person name="Russ C."/>
            <person name="Cuomo C."/>
            <person name="Young S.K."/>
            <person name="Zeng Q."/>
            <person name="Gargeya S."/>
            <person name="Alvarado L."/>
            <person name="Berlin A."/>
            <person name="Chapman S.B."/>
            <person name="Chen Z."/>
            <person name="Freedman E."/>
            <person name="Gellesch M."/>
            <person name="Goldberg J."/>
            <person name="Griggs A."/>
            <person name="Gujja S."/>
            <person name="Heilman E."/>
            <person name="Heiman D."/>
            <person name="Howarth C."/>
            <person name="Mehta T."/>
            <person name="Neiman D."/>
            <person name="Pearson M."/>
            <person name="Roberts A."/>
            <person name="Saif S."/>
            <person name="Shea T."/>
            <person name="Shenoy N."/>
            <person name="Sisk P."/>
            <person name="Stolte C."/>
            <person name="Sykes S."/>
            <person name="White J."/>
            <person name="Yandava C."/>
            <person name="Burger G."/>
            <person name="Gray M.W."/>
            <person name="Holland P.W.H."/>
            <person name="King N."/>
            <person name="Lang F.B.F."/>
            <person name="Roger A.J."/>
            <person name="Ruiz-Trillo I."/>
            <person name="Haas B."/>
            <person name="Nusbaum C."/>
            <person name="Birren B."/>
        </authorList>
    </citation>
    <scope>NUCLEOTIDE SEQUENCE [LARGE SCALE GENOMIC DNA]</scope>
    <source>
        <strain evidence="3 4">JP610</strain>
    </source>
</reference>
<dbReference type="PANTHER" id="PTHR13500:SF0">
    <property type="entry name" value="NUCLEOLAR PRE-RIBOSOMAL-ASSOCIATED PROTEIN 1"/>
    <property type="match status" value="1"/>
</dbReference>
<feature type="compositionally biased region" description="Low complexity" evidence="1">
    <location>
        <begin position="90"/>
        <end position="101"/>
    </location>
</feature>
<dbReference type="GO" id="GO:0000463">
    <property type="term" value="P:maturation of LSU-rRNA from tricistronic rRNA transcript (SSU-rRNA, 5.8S rRNA, LSU-rRNA)"/>
    <property type="evidence" value="ECO:0007669"/>
    <property type="project" value="TreeGrafter"/>
</dbReference>
<name>A0A0L0GAF7_9EUKA</name>
<evidence type="ECO:0000256" key="1">
    <source>
        <dbReference type="SAM" id="MobiDB-lite"/>
    </source>
</evidence>
<dbReference type="PANTHER" id="PTHR13500">
    <property type="entry name" value="NUCLEOLAR PRERIBOSOMAL-ASSOCIATED PROTEIN 1"/>
    <property type="match status" value="1"/>
</dbReference>
<dbReference type="InterPro" id="IPR039844">
    <property type="entry name" value="URB1"/>
</dbReference>
<evidence type="ECO:0000313" key="4">
    <source>
        <dbReference type="Proteomes" id="UP000054560"/>
    </source>
</evidence>
<keyword evidence="4" id="KW-1185">Reference proteome</keyword>
<sequence>MLALLSHNDASTVQSIMDANKMAILGMFKLISKDPLKLSSEVLHVCEAIAANPDVSKTTKVQILSAQTLDQISHMYHSTDSYTLDRDGHPTTNEITENEPTANQSVENNAAPNRDAGSDGEGGVVSMATDDGGRTPVVGEAHVKVTNGREVAHKFMMTVCASSTEGLIFTPKGPSDTKVHNPTLLKFITGQNKVNEDPLLQTLVLTILRNAPDILHGYLCAPTITLEAKVSMRLLSTLTLVTRVLQLPLPSGFVAALSTSTRTPTHAHVHVQGHAQPHTHAHARTVRSEVFADYMIPACMKATVVAQGLQSTSPLVKMSFTAALIRSLDKASTLLHSLPPHAHGTVRLCRDALLKRLPPFQVVVVGALQSSQTQYLQSLSAADEDERKGAKLVYLRSLQLVRRYIRCFPDSIKVNRYDMGKTIPTEMFGTTFDTHVTGTILSMLLEAPDVKWAYQRRSGSYASLLGQLIELLITSTHATVYALTRQLVTKVTCRVGRCVVDKMVDGCALTASK</sequence>
<dbReference type="InterPro" id="IPR021714">
    <property type="entry name" value="URB1_N"/>
</dbReference>
<dbReference type="RefSeq" id="XP_014159877.1">
    <property type="nucleotide sequence ID" value="XM_014304402.1"/>
</dbReference>
<gene>
    <name evidence="3" type="ORF">SARC_01851</name>
</gene>
<dbReference type="AlphaFoldDB" id="A0A0L0GAF7"/>
<feature type="region of interest" description="Disordered" evidence="1">
    <location>
        <begin position="80"/>
        <end position="137"/>
    </location>
</feature>
<feature type="domain" description="URB1 N-terminal" evidence="2">
    <location>
        <begin position="2"/>
        <end position="233"/>
    </location>
</feature>
<dbReference type="GO" id="GO:0005730">
    <property type="term" value="C:nucleolus"/>
    <property type="evidence" value="ECO:0007669"/>
    <property type="project" value="TreeGrafter"/>
</dbReference>
<evidence type="ECO:0000259" key="2">
    <source>
        <dbReference type="Pfam" id="PF11707"/>
    </source>
</evidence>
<evidence type="ECO:0000313" key="3">
    <source>
        <dbReference type="EMBL" id="KNC85975.1"/>
    </source>
</evidence>
<protein>
    <recommendedName>
        <fullName evidence="2">URB1 N-terminal domain-containing protein</fullName>
    </recommendedName>
</protein>
<organism evidence="3 4">
    <name type="scientific">Sphaeroforma arctica JP610</name>
    <dbReference type="NCBI Taxonomy" id="667725"/>
    <lineage>
        <taxon>Eukaryota</taxon>
        <taxon>Ichthyosporea</taxon>
        <taxon>Ichthyophonida</taxon>
        <taxon>Sphaeroforma</taxon>
    </lineage>
</organism>
<dbReference type="EMBL" id="KQ241674">
    <property type="protein sequence ID" value="KNC85975.1"/>
    <property type="molecule type" value="Genomic_DNA"/>
</dbReference>
<feature type="compositionally biased region" description="Polar residues" evidence="1">
    <location>
        <begin position="102"/>
        <end position="111"/>
    </location>
</feature>
<accession>A0A0L0GAF7</accession>
<dbReference type="GO" id="GO:0000466">
    <property type="term" value="P:maturation of 5.8S rRNA from tricistronic rRNA transcript (SSU-rRNA, 5.8S rRNA, LSU-rRNA)"/>
    <property type="evidence" value="ECO:0007669"/>
    <property type="project" value="TreeGrafter"/>
</dbReference>
<dbReference type="Proteomes" id="UP000054560">
    <property type="component" value="Unassembled WGS sequence"/>
</dbReference>
<proteinExistence type="predicted"/>
<dbReference type="OrthoDB" id="72892at2759"/>